<keyword evidence="2" id="KW-1185">Reference proteome</keyword>
<organism evidence="1 2">
    <name type="scientific">Anaerocolumna cellulosilytica</name>
    <dbReference type="NCBI Taxonomy" id="433286"/>
    <lineage>
        <taxon>Bacteria</taxon>
        <taxon>Bacillati</taxon>
        <taxon>Bacillota</taxon>
        <taxon>Clostridia</taxon>
        <taxon>Lachnospirales</taxon>
        <taxon>Lachnospiraceae</taxon>
        <taxon>Anaerocolumna</taxon>
    </lineage>
</organism>
<dbReference type="InterPro" id="IPR036393">
    <property type="entry name" value="AceGlu_kinase-like_sf"/>
</dbReference>
<sequence length="193" mass="21986">MVLDNYIIVVLVNITSLIDENGCKYNRFEQLIKVLSNIQDAGNKIIIVSSGAIASGANQLNMEFKSDELINQGFFGAIGQCKIIQLYFESFGKYDKTIAQILLNIKDFENEKKKAELLKTLDFLLHMQIIPIIQNDCIGHMNWNSVDKCFEDCIILSLAVTFLIKADKMIIYSDVDSISDNYFENVYESFILQ</sequence>
<dbReference type="PRINTS" id="PR00474">
    <property type="entry name" value="GLU5KINASE"/>
</dbReference>
<proteinExistence type="predicted"/>
<dbReference type="GO" id="GO:0005524">
    <property type="term" value="F:ATP binding"/>
    <property type="evidence" value="ECO:0007669"/>
    <property type="project" value="InterPro"/>
</dbReference>
<dbReference type="Proteomes" id="UP000515561">
    <property type="component" value="Chromosome"/>
</dbReference>
<dbReference type="Pfam" id="PF00696">
    <property type="entry name" value="AA_kinase"/>
    <property type="match status" value="1"/>
</dbReference>
<dbReference type="RefSeq" id="WP_184089030.1">
    <property type="nucleotide sequence ID" value="NZ_AP023367.1"/>
</dbReference>
<dbReference type="GO" id="GO:0005829">
    <property type="term" value="C:cytosol"/>
    <property type="evidence" value="ECO:0007669"/>
    <property type="project" value="TreeGrafter"/>
</dbReference>
<evidence type="ECO:0000313" key="1">
    <source>
        <dbReference type="EMBL" id="BCJ94833.1"/>
    </source>
</evidence>
<dbReference type="InterPro" id="IPR001057">
    <property type="entry name" value="Glu/AcGlu_kinase"/>
</dbReference>
<dbReference type="PANTHER" id="PTHR43654">
    <property type="entry name" value="GLUTAMATE 5-KINASE"/>
    <property type="match status" value="1"/>
</dbReference>
<name>A0A6S6QU52_9FIRM</name>
<dbReference type="EMBL" id="AP023367">
    <property type="protein sequence ID" value="BCJ94833.1"/>
    <property type="molecule type" value="Genomic_DNA"/>
</dbReference>
<dbReference type="Gene3D" id="3.40.1160.10">
    <property type="entry name" value="Acetylglutamate kinase-like"/>
    <property type="match status" value="1"/>
</dbReference>
<dbReference type="KEGG" id="acel:acsn021_24020"/>
<gene>
    <name evidence="1" type="ORF">acsn021_24020</name>
</gene>
<dbReference type="PANTHER" id="PTHR43654:SF1">
    <property type="entry name" value="ISOPENTENYL PHOSPHATE KINASE"/>
    <property type="match status" value="1"/>
</dbReference>
<reference evidence="1 2" key="1">
    <citation type="journal article" date="2016" name="Int. J. Syst. Evol. Microbiol.">
        <title>Descriptions of Anaerotaenia torta gen. nov., sp. nov. and Anaerocolumna cellulosilytica gen. nov., sp. nov. isolated from a methanogenic reactor of cattle waste.</title>
        <authorList>
            <person name="Uek A."/>
            <person name="Ohtaki Y."/>
            <person name="Kaku N."/>
            <person name="Ueki K."/>
        </authorList>
    </citation>
    <scope>NUCLEOTIDE SEQUENCE [LARGE SCALE GENOMIC DNA]</scope>
    <source>
        <strain evidence="1 2">SN021</strain>
    </source>
</reference>
<dbReference type="InterPro" id="IPR001048">
    <property type="entry name" value="Asp/Glu/Uridylate_kinase"/>
</dbReference>
<evidence type="ECO:0000313" key="2">
    <source>
        <dbReference type="Proteomes" id="UP000515561"/>
    </source>
</evidence>
<dbReference type="AlphaFoldDB" id="A0A6S6QU52"/>
<dbReference type="GO" id="GO:0004349">
    <property type="term" value="F:glutamate 5-kinase activity"/>
    <property type="evidence" value="ECO:0007669"/>
    <property type="project" value="TreeGrafter"/>
</dbReference>
<protein>
    <submittedName>
        <fullName evidence="1">Uncharacterized protein</fullName>
    </submittedName>
</protein>
<accession>A0A6S6QU52</accession>
<dbReference type="SUPFAM" id="SSF53633">
    <property type="entry name" value="Carbamate kinase-like"/>
    <property type="match status" value="1"/>
</dbReference>